<protein>
    <recommendedName>
        <fullName evidence="3">Peptidase</fullName>
    </recommendedName>
</protein>
<dbReference type="OrthoDB" id="9806524at2"/>
<name>A0A4P9USX9_METBY</name>
<accession>A0A4P9USX9</accession>
<dbReference type="Pfam" id="PF07277">
    <property type="entry name" value="SapC"/>
    <property type="match status" value="1"/>
</dbReference>
<dbReference type="Proteomes" id="UP000305881">
    <property type="component" value="Chromosome"/>
</dbReference>
<organism evidence="1 2">
    <name type="scientific">Methylotuvimicrobium buryatense</name>
    <name type="common">Methylomicrobium buryatense</name>
    <dbReference type="NCBI Taxonomy" id="95641"/>
    <lineage>
        <taxon>Bacteria</taxon>
        <taxon>Pseudomonadati</taxon>
        <taxon>Pseudomonadota</taxon>
        <taxon>Gammaproteobacteria</taxon>
        <taxon>Methylococcales</taxon>
        <taxon>Methylococcaceae</taxon>
        <taxon>Methylotuvimicrobium</taxon>
    </lineage>
</organism>
<proteinExistence type="predicted"/>
<dbReference type="InterPro" id="IPR010836">
    <property type="entry name" value="SapC"/>
</dbReference>
<keyword evidence="2" id="KW-1185">Reference proteome</keyword>
<evidence type="ECO:0000313" key="2">
    <source>
        <dbReference type="Proteomes" id="UP000305881"/>
    </source>
</evidence>
<evidence type="ECO:0000313" key="1">
    <source>
        <dbReference type="EMBL" id="QCW83501.1"/>
    </source>
</evidence>
<dbReference type="RefSeq" id="WP_017842714.1">
    <property type="nucleotide sequence ID" value="NZ_CP035467.1"/>
</dbReference>
<sequence length="273" mass="30982">MNRWQLLDTKAHSQAGWQKFTHYAFASQDVYCPILMAELTQTLPYYSLAFLPVSSTEPVKFQLVALLGLRPNRNVYLDKHGKWLAPYVPSYFRGYPFSLLPDEHGKAALAVDITSPLLHNPAQPGDTLLYQENGELTEAAGQILNFLTQRLQNQQVTQVLTDALQQADLIQPWTISWQPNSNDADPEKAKKQQNLGGFYQIDEERLRSLSPETYQSLAKNSALGLAYAQLFSQARLQDLRYREHRALSDAQPTPSLDFDALFGTKDDTLKFNF</sequence>
<gene>
    <name evidence="1" type="ORF">EQU24_15545</name>
</gene>
<dbReference type="EMBL" id="CP035467">
    <property type="protein sequence ID" value="QCW83501.1"/>
    <property type="molecule type" value="Genomic_DNA"/>
</dbReference>
<dbReference type="KEGG" id="mbur:EQU24_15545"/>
<reference evidence="2" key="1">
    <citation type="journal article" date="2019" name="J. Bacteriol.">
        <title>A Mutagenic Screen Identifies a TonB-Dependent Receptor Required for the Lanthanide Metal Switch in the Type I Methanotroph 'Methylotuvimicrobium buryatense' 5GB1C.</title>
        <authorList>
            <person name="Groom J.D."/>
            <person name="Ford S.M."/>
            <person name="Pesesky M.W."/>
            <person name="Lidstrom M.E."/>
        </authorList>
    </citation>
    <scope>NUCLEOTIDE SEQUENCE [LARGE SCALE GENOMIC DNA]</scope>
    <source>
        <strain evidence="2">5GB1C</strain>
    </source>
</reference>
<dbReference type="AlphaFoldDB" id="A0A4P9USX9"/>
<evidence type="ECO:0008006" key="3">
    <source>
        <dbReference type="Google" id="ProtNLM"/>
    </source>
</evidence>
<dbReference type="STRING" id="675511.GCA_000341735_04342"/>